<dbReference type="Proteomes" id="UP000000485">
    <property type="component" value="Chromosome"/>
</dbReference>
<dbReference type="AlphaFoldDB" id="F8A7V3"/>
<feature type="transmembrane region" description="Helical" evidence="2">
    <location>
        <begin position="326"/>
        <end position="344"/>
    </location>
</feature>
<accession>F8A7V3</accession>
<feature type="transmembrane region" description="Helical" evidence="2">
    <location>
        <begin position="364"/>
        <end position="387"/>
    </location>
</feature>
<dbReference type="PANTHER" id="PTHR37826:SF3">
    <property type="entry name" value="J DOMAIN-CONTAINING PROTEIN"/>
    <property type="match status" value="1"/>
</dbReference>
<sequence length="390" mass="42353">MSESHVPPPLPGAPEPPPLPTASDAPAATPSDDLGAPGWDEATAPVADGRCPVCGAALAYGAAEGALVCGSCGYRQEIEHDAHEAVSEHSYEQWLAGNRGYQVASIGGQVLACDGCGARTETKDVAGRCQFCGGNLVAVTNPDGVIAPEGVLPFTVDSRAARDSFRTWVRSRWFAPGALKKVGDTESIRGTYLPHWTFDAQTFTEYAGQRGDHYTERQGDHEVRRTRWSHRSGHVRNSFDDLLVPASTTLPTNRVDALGPWALGAVKPYKPDYLVGHSAVRYDVDPQRGYAEAKERMDAEIRSDVKRAIGGDEQRISHLETRYADVLFKLVLLPIWIATFMYAGKQWQVMVNANTGEVVGERPYSIPKIVAAVVLGLVVAGVVWWLYNKP</sequence>
<feature type="compositionally biased region" description="Low complexity" evidence="1">
    <location>
        <begin position="21"/>
        <end position="32"/>
    </location>
</feature>
<dbReference type="STRING" id="593907.Celgi_3145"/>
<dbReference type="eggNOG" id="COG1996">
    <property type="taxonomic scope" value="Bacteria"/>
</dbReference>
<protein>
    <submittedName>
        <fullName evidence="3">Uncharacterized protein</fullName>
    </submittedName>
</protein>
<organism evidence="3 4">
    <name type="scientific">Cellulomonas gilvus (strain ATCC 13127 / NRRL B-14078)</name>
    <name type="common">Cellvibrio gilvus</name>
    <dbReference type="NCBI Taxonomy" id="593907"/>
    <lineage>
        <taxon>Bacteria</taxon>
        <taxon>Bacillati</taxon>
        <taxon>Actinomycetota</taxon>
        <taxon>Actinomycetes</taxon>
        <taxon>Micrococcales</taxon>
        <taxon>Cellulomonadaceae</taxon>
        <taxon>Cellulomonas</taxon>
    </lineage>
</organism>
<name>F8A7V3_CELGA</name>
<feature type="compositionally biased region" description="Pro residues" evidence="1">
    <location>
        <begin position="1"/>
        <end position="20"/>
    </location>
</feature>
<keyword evidence="2" id="KW-0812">Transmembrane</keyword>
<gene>
    <name evidence="3" type="ordered locus">Celgi_3145</name>
</gene>
<proteinExistence type="predicted"/>
<dbReference type="RefSeq" id="WP_013885153.1">
    <property type="nucleotide sequence ID" value="NC_015671.1"/>
</dbReference>
<keyword evidence="2" id="KW-0472">Membrane</keyword>
<evidence type="ECO:0000256" key="2">
    <source>
        <dbReference type="SAM" id="Phobius"/>
    </source>
</evidence>
<dbReference type="HOGENOM" id="CLU_039030_1_0_11"/>
<keyword evidence="2" id="KW-1133">Transmembrane helix</keyword>
<reference evidence="4" key="1">
    <citation type="submission" date="2011-04" db="EMBL/GenBank/DDBJ databases">
        <title>Complete sequence of Cellvibrio gilvus ATCC 13127.</title>
        <authorList>
            <person name="Lucas S."/>
            <person name="Han J."/>
            <person name="Lapidus A."/>
            <person name="Cheng J.-F."/>
            <person name="Goodwin L."/>
            <person name="Pitluck S."/>
            <person name="Peters L."/>
            <person name="Munk A."/>
            <person name="Detter J.C."/>
            <person name="Han C."/>
            <person name="Tapia R."/>
            <person name="Land M."/>
            <person name="Hauser L."/>
            <person name="Kyrpides N."/>
            <person name="Ivanova N."/>
            <person name="Ovchinnikova G."/>
            <person name="Pagani I."/>
            <person name="Mead D."/>
            <person name="Brumm P."/>
            <person name="Woyke T."/>
        </authorList>
    </citation>
    <scope>NUCLEOTIDE SEQUENCE [LARGE SCALE GENOMIC DNA]</scope>
    <source>
        <strain evidence="4">ATCC 13127 / NRRL B-14078</strain>
    </source>
</reference>
<feature type="region of interest" description="Disordered" evidence="1">
    <location>
        <begin position="1"/>
        <end position="41"/>
    </location>
</feature>
<evidence type="ECO:0000313" key="4">
    <source>
        <dbReference type="Proteomes" id="UP000000485"/>
    </source>
</evidence>
<dbReference type="KEGG" id="cga:Celgi_3145"/>
<keyword evidence="4" id="KW-1185">Reference proteome</keyword>
<evidence type="ECO:0000256" key="1">
    <source>
        <dbReference type="SAM" id="MobiDB-lite"/>
    </source>
</evidence>
<dbReference type="PANTHER" id="PTHR37826">
    <property type="entry name" value="FLOTILLIN BAND_7_5 DOMAIN PROTEIN"/>
    <property type="match status" value="1"/>
</dbReference>
<evidence type="ECO:0000313" key="3">
    <source>
        <dbReference type="EMBL" id="AEI13636.1"/>
    </source>
</evidence>
<dbReference type="EMBL" id="CP002665">
    <property type="protein sequence ID" value="AEI13636.1"/>
    <property type="molecule type" value="Genomic_DNA"/>
</dbReference>